<dbReference type="InterPro" id="IPR036643">
    <property type="entry name" value="RNApol_insert_sf"/>
</dbReference>
<dbReference type="SUPFAM" id="SSF55257">
    <property type="entry name" value="RBP11-like subunits of RNA polymerase"/>
    <property type="match status" value="1"/>
</dbReference>
<dbReference type="Gene3D" id="3.30.1360.10">
    <property type="entry name" value="RNA polymerase, RBP11-like subunit"/>
    <property type="match status" value="1"/>
</dbReference>
<dbReference type="GO" id="GO:0006351">
    <property type="term" value="P:DNA-templated transcription"/>
    <property type="evidence" value="ECO:0007669"/>
    <property type="project" value="InterPro"/>
</dbReference>
<evidence type="ECO:0000259" key="12">
    <source>
        <dbReference type="SMART" id="SM00662"/>
    </source>
</evidence>
<proteinExistence type="inferred from homology"/>
<dbReference type="GO" id="GO:0003677">
    <property type="term" value="F:DNA binding"/>
    <property type="evidence" value="ECO:0007669"/>
    <property type="project" value="InterPro"/>
</dbReference>
<evidence type="ECO:0000256" key="11">
    <source>
        <dbReference type="SAM" id="MobiDB-lite"/>
    </source>
</evidence>
<dbReference type="Pfam" id="PF01193">
    <property type="entry name" value="RNA_pol_L"/>
    <property type="match status" value="1"/>
</dbReference>
<organism evidence="13 14">
    <name type="scientific">Candidatus Nealsonbacteria bacterium CG09_land_8_20_14_0_10_42_14</name>
    <dbReference type="NCBI Taxonomy" id="1974707"/>
    <lineage>
        <taxon>Bacteria</taxon>
        <taxon>Candidatus Nealsoniibacteriota</taxon>
    </lineage>
</organism>
<dbReference type="GO" id="GO:0003899">
    <property type="term" value="F:DNA-directed RNA polymerase activity"/>
    <property type="evidence" value="ECO:0007669"/>
    <property type="project" value="UniProtKB-EC"/>
</dbReference>
<reference evidence="14" key="1">
    <citation type="submission" date="2017-09" db="EMBL/GenBank/DDBJ databases">
        <title>Depth-based differentiation of microbial function through sediment-hosted aquifers and enrichment of novel symbionts in the deep terrestrial subsurface.</title>
        <authorList>
            <person name="Probst A.J."/>
            <person name="Ladd B."/>
            <person name="Jarett J.K."/>
            <person name="Geller-Mcgrath D.E."/>
            <person name="Sieber C.M.K."/>
            <person name="Emerson J.B."/>
            <person name="Anantharaman K."/>
            <person name="Thomas B.C."/>
            <person name="Malmstrom R."/>
            <person name="Stieglmeier M."/>
            <person name="Klingl A."/>
            <person name="Woyke T."/>
            <person name="Ryan C.M."/>
            <person name="Banfield J.F."/>
        </authorList>
    </citation>
    <scope>NUCLEOTIDE SEQUENCE [LARGE SCALE GENOMIC DNA]</scope>
</reference>
<dbReference type="AlphaFoldDB" id="A0A2H0WXG7"/>
<name>A0A2H0WXG7_9BACT</name>
<dbReference type="EMBL" id="PEZD01000025">
    <property type="protein sequence ID" value="PIS17342.1"/>
    <property type="molecule type" value="Genomic_DNA"/>
</dbReference>
<keyword evidence="4 13" id="KW-0240">DNA-directed RNA polymerase</keyword>
<evidence type="ECO:0000256" key="5">
    <source>
        <dbReference type="ARBA" id="ARBA00022679"/>
    </source>
</evidence>
<dbReference type="GO" id="GO:0000428">
    <property type="term" value="C:DNA-directed RNA polymerase complex"/>
    <property type="evidence" value="ECO:0007669"/>
    <property type="project" value="UniProtKB-KW"/>
</dbReference>
<dbReference type="InterPro" id="IPR011263">
    <property type="entry name" value="DNA-dir_RNA_pol_RpoA/D/Rpb3"/>
</dbReference>
<dbReference type="EC" id="2.7.7.6" evidence="2"/>
<feature type="region of interest" description="Disordered" evidence="11">
    <location>
        <begin position="233"/>
        <end position="268"/>
    </location>
</feature>
<sequence length="268" mass="29870">MISLPSPPKIIDKKDNLAVFEIEGLSPGYGVTIGNSLRRVLLSSLPGAAVTQVKIKGVPHEFSTIPGVMEDTITILLNLKQLRFKLYAEEPQEAKLQIKGTKTVKGANFTLPSQVELMNQDAHVATLTDKKAELDIIILIEKGMGYEPVELRKKGKLETGTIALDAIFTPVRKVSYRVENMRVGERTDFDRLILELETDGTLTPEEAFSQASETLIKHFALFEETFKKLPVSEVPAAKEKKKPQKKVKKVSAKKPKKHAQAKKRKKTK</sequence>
<dbReference type="NCBIfam" id="TIGR02027">
    <property type="entry name" value="rpoA"/>
    <property type="match status" value="1"/>
</dbReference>
<evidence type="ECO:0000313" key="13">
    <source>
        <dbReference type="EMBL" id="PIS17342.1"/>
    </source>
</evidence>
<dbReference type="SUPFAM" id="SSF56553">
    <property type="entry name" value="Insert subdomain of RNA polymerase alpha subunit"/>
    <property type="match status" value="1"/>
</dbReference>
<dbReference type="Pfam" id="PF01000">
    <property type="entry name" value="RNA_pol_A_bac"/>
    <property type="match status" value="1"/>
</dbReference>
<evidence type="ECO:0000256" key="4">
    <source>
        <dbReference type="ARBA" id="ARBA00022478"/>
    </source>
</evidence>
<dbReference type="Proteomes" id="UP000229675">
    <property type="component" value="Unassembled WGS sequence"/>
</dbReference>
<comment type="catalytic activity">
    <reaction evidence="10">
        <text>RNA(n) + a ribonucleoside 5'-triphosphate = RNA(n+1) + diphosphate</text>
        <dbReference type="Rhea" id="RHEA:21248"/>
        <dbReference type="Rhea" id="RHEA-COMP:14527"/>
        <dbReference type="Rhea" id="RHEA-COMP:17342"/>
        <dbReference type="ChEBI" id="CHEBI:33019"/>
        <dbReference type="ChEBI" id="CHEBI:61557"/>
        <dbReference type="ChEBI" id="CHEBI:140395"/>
        <dbReference type="EC" id="2.7.7.6"/>
    </reaction>
</comment>
<comment type="similarity">
    <text evidence="1">Belongs to the RNA polymerase alpha chain family.</text>
</comment>
<evidence type="ECO:0000256" key="10">
    <source>
        <dbReference type="ARBA" id="ARBA00048552"/>
    </source>
</evidence>
<dbReference type="SMART" id="SM00662">
    <property type="entry name" value="RPOLD"/>
    <property type="match status" value="1"/>
</dbReference>
<comment type="caution">
    <text evidence="13">The sequence shown here is derived from an EMBL/GenBank/DDBJ whole genome shotgun (WGS) entry which is preliminary data.</text>
</comment>
<evidence type="ECO:0000256" key="9">
    <source>
        <dbReference type="ARBA" id="ARBA00033070"/>
    </source>
</evidence>
<dbReference type="Gene3D" id="2.170.120.12">
    <property type="entry name" value="DNA-directed RNA polymerase, insert domain"/>
    <property type="match status" value="1"/>
</dbReference>
<evidence type="ECO:0000313" key="14">
    <source>
        <dbReference type="Proteomes" id="UP000229675"/>
    </source>
</evidence>
<dbReference type="GO" id="GO:0005737">
    <property type="term" value="C:cytoplasm"/>
    <property type="evidence" value="ECO:0007669"/>
    <property type="project" value="UniProtKB-ARBA"/>
</dbReference>
<evidence type="ECO:0000256" key="7">
    <source>
        <dbReference type="ARBA" id="ARBA00023163"/>
    </source>
</evidence>
<feature type="domain" description="DNA-directed RNA polymerase RpoA/D/Rpb3-type" evidence="12">
    <location>
        <begin position="17"/>
        <end position="225"/>
    </location>
</feature>
<dbReference type="InterPro" id="IPR011773">
    <property type="entry name" value="DNA-dir_RpoA"/>
</dbReference>
<keyword evidence="7" id="KW-0804">Transcription</keyword>
<gene>
    <name evidence="13" type="primary">rpoA</name>
    <name evidence="13" type="ORF">COT59_01190</name>
</gene>
<accession>A0A2H0WXG7</accession>
<keyword evidence="5" id="KW-0808">Transferase</keyword>
<keyword evidence="6" id="KW-0548">Nucleotidyltransferase</keyword>
<evidence type="ECO:0000256" key="3">
    <source>
        <dbReference type="ARBA" id="ARBA00015972"/>
    </source>
</evidence>
<protein>
    <recommendedName>
        <fullName evidence="3">DNA-directed RNA polymerase subunit alpha</fullName>
        <ecNumber evidence="2">2.7.7.6</ecNumber>
    </recommendedName>
    <alternativeName>
        <fullName evidence="9">RNA polymerase subunit alpha</fullName>
    </alternativeName>
    <alternativeName>
        <fullName evidence="8">Transcriptase subunit alpha</fullName>
    </alternativeName>
</protein>
<dbReference type="GO" id="GO:0046983">
    <property type="term" value="F:protein dimerization activity"/>
    <property type="evidence" value="ECO:0007669"/>
    <property type="project" value="InterPro"/>
</dbReference>
<dbReference type="CDD" id="cd06928">
    <property type="entry name" value="RNAP_alpha_NTD"/>
    <property type="match status" value="1"/>
</dbReference>
<dbReference type="InterPro" id="IPR011262">
    <property type="entry name" value="DNA-dir_RNA_pol_insert"/>
</dbReference>
<dbReference type="InterPro" id="IPR036603">
    <property type="entry name" value="RBP11-like"/>
</dbReference>
<dbReference type="FunFam" id="2.170.120.12:FF:000001">
    <property type="entry name" value="DNA-directed RNA polymerase subunit alpha"/>
    <property type="match status" value="1"/>
</dbReference>
<feature type="compositionally biased region" description="Basic residues" evidence="11">
    <location>
        <begin position="239"/>
        <end position="268"/>
    </location>
</feature>
<evidence type="ECO:0000256" key="8">
    <source>
        <dbReference type="ARBA" id="ARBA00032524"/>
    </source>
</evidence>
<evidence type="ECO:0000256" key="6">
    <source>
        <dbReference type="ARBA" id="ARBA00022695"/>
    </source>
</evidence>
<evidence type="ECO:0000256" key="1">
    <source>
        <dbReference type="ARBA" id="ARBA00007123"/>
    </source>
</evidence>
<evidence type="ECO:0000256" key="2">
    <source>
        <dbReference type="ARBA" id="ARBA00012418"/>
    </source>
</evidence>